<feature type="domain" description="DUF8175" evidence="2">
    <location>
        <begin position="26"/>
        <end position="213"/>
    </location>
</feature>
<accession>A0A161WEY5</accession>
<comment type="caution">
    <text evidence="3">The sequence shown here is derived from an EMBL/GenBank/DDBJ whole genome shotgun (WGS) entry which is preliminary data.</text>
</comment>
<proteinExistence type="predicted"/>
<feature type="region of interest" description="Disordered" evidence="1">
    <location>
        <begin position="1"/>
        <end position="25"/>
    </location>
</feature>
<dbReference type="Proteomes" id="UP000076512">
    <property type="component" value="Unassembled WGS sequence"/>
</dbReference>
<reference evidence="3 4" key="1">
    <citation type="submission" date="2016-04" db="EMBL/GenBank/DDBJ databases">
        <authorList>
            <person name="Evans L.H."/>
            <person name="Alamgir A."/>
            <person name="Owens N."/>
            <person name="Weber N.D."/>
            <person name="Virtaneva K."/>
            <person name="Barbian K."/>
            <person name="Babar A."/>
            <person name="Rosenke K."/>
        </authorList>
    </citation>
    <scope>NUCLEOTIDE SEQUENCE [LARGE SCALE GENOMIC DNA]</scope>
    <source>
        <strain evidence="3 4">IFM 0406</strain>
    </source>
</reference>
<feature type="compositionally biased region" description="Polar residues" evidence="1">
    <location>
        <begin position="1"/>
        <end position="10"/>
    </location>
</feature>
<evidence type="ECO:0000256" key="1">
    <source>
        <dbReference type="SAM" id="MobiDB-lite"/>
    </source>
</evidence>
<organism evidence="3 4">
    <name type="scientific">Nocardia terpenica</name>
    <dbReference type="NCBI Taxonomy" id="455432"/>
    <lineage>
        <taxon>Bacteria</taxon>
        <taxon>Bacillati</taxon>
        <taxon>Actinomycetota</taxon>
        <taxon>Actinomycetes</taxon>
        <taxon>Mycobacteriales</taxon>
        <taxon>Nocardiaceae</taxon>
        <taxon>Nocardia</taxon>
    </lineage>
</organism>
<gene>
    <name evidence="3" type="ORF">AWN90_19045</name>
</gene>
<name>A0A161WEY5_9NOCA</name>
<dbReference type="EMBL" id="LWGR01000003">
    <property type="protein sequence ID" value="KZM75479.1"/>
    <property type="molecule type" value="Genomic_DNA"/>
</dbReference>
<evidence type="ECO:0000313" key="4">
    <source>
        <dbReference type="Proteomes" id="UP000076512"/>
    </source>
</evidence>
<sequence>MPSMPSTGRSANGLPSMDLFGNRLDPAGNEAGAALAQDAGRRPDPHAPDYLSITPSGMVWQRGWGGAALGVSRSDGPSRIDGGIASGYADTPQGAGLAAYDALGRALAAPDGVWQQVIAQRYVDGGQALASRFGRSHATTPDMAKYVVVPDGIRVMPGYRPDFAVVQIAIRGKDGWGCSTWPMVWTNGDWKVRTPENPDDLWASQPLDSLTGFGVWK</sequence>
<dbReference type="InterPro" id="IPR058488">
    <property type="entry name" value="DUF8175"/>
</dbReference>
<evidence type="ECO:0000313" key="3">
    <source>
        <dbReference type="EMBL" id="KZM75479.1"/>
    </source>
</evidence>
<keyword evidence="4" id="KW-1185">Reference proteome</keyword>
<evidence type="ECO:0000259" key="2">
    <source>
        <dbReference type="Pfam" id="PF26526"/>
    </source>
</evidence>
<dbReference type="AlphaFoldDB" id="A0A161WEY5"/>
<protein>
    <recommendedName>
        <fullName evidence="2">DUF8175 domain-containing protein</fullName>
    </recommendedName>
</protein>
<dbReference type="STRING" id="455432.AWN90_19045"/>
<dbReference type="Pfam" id="PF26526">
    <property type="entry name" value="DUF8175"/>
    <property type="match status" value="1"/>
</dbReference>